<sequence length="152" mass="17051">MTRLKVTKVEDPLMPRWSAIAGSSQFWTEGPLSGEYLREALHPALAKQVYECSSEELMNRANKSAIRVYDVGQLVRSKHERILTLRATSKELKGRADQDLVAAAESHAKELEGNVNRLQGKLESLKTQRRGLRKRSGSYAPTSMWLGTTKPV</sequence>
<dbReference type="Proteomes" id="UP000287651">
    <property type="component" value="Unassembled WGS sequence"/>
</dbReference>
<reference evidence="2 3" key="1">
    <citation type="journal article" date="2014" name="Agronomy (Basel)">
        <title>A Draft Genome Sequence for Ensete ventricosum, the Drought-Tolerant Tree Against Hunger.</title>
        <authorList>
            <person name="Harrison J."/>
            <person name="Moore K.A."/>
            <person name="Paszkiewicz K."/>
            <person name="Jones T."/>
            <person name="Grant M."/>
            <person name="Ambacheew D."/>
            <person name="Muzemil S."/>
            <person name="Studholme D.J."/>
        </authorList>
    </citation>
    <scope>NUCLEOTIDE SEQUENCE [LARGE SCALE GENOMIC DNA]</scope>
</reference>
<comment type="caution">
    <text evidence="2">The sequence shown here is derived from an EMBL/GenBank/DDBJ whole genome shotgun (WGS) entry which is preliminary data.</text>
</comment>
<proteinExistence type="predicted"/>
<gene>
    <name evidence="2" type="ORF">B296_00045782</name>
</gene>
<accession>A0A426Z663</accession>
<name>A0A426Z663_ENSVE</name>
<feature type="region of interest" description="Disordered" evidence="1">
    <location>
        <begin position="129"/>
        <end position="152"/>
    </location>
</feature>
<evidence type="ECO:0000256" key="1">
    <source>
        <dbReference type="SAM" id="MobiDB-lite"/>
    </source>
</evidence>
<evidence type="ECO:0000313" key="2">
    <source>
        <dbReference type="EMBL" id="RRT59480.1"/>
    </source>
</evidence>
<protein>
    <submittedName>
        <fullName evidence="2">Uncharacterized protein</fullName>
    </submittedName>
</protein>
<organism evidence="2 3">
    <name type="scientific">Ensete ventricosum</name>
    <name type="common">Abyssinian banana</name>
    <name type="synonym">Musa ensete</name>
    <dbReference type="NCBI Taxonomy" id="4639"/>
    <lineage>
        <taxon>Eukaryota</taxon>
        <taxon>Viridiplantae</taxon>
        <taxon>Streptophyta</taxon>
        <taxon>Embryophyta</taxon>
        <taxon>Tracheophyta</taxon>
        <taxon>Spermatophyta</taxon>
        <taxon>Magnoliopsida</taxon>
        <taxon>Liliopsida</taxon>
        <taxon>Zingiberales</taxon>
        <taxon>Musaceae</taxon>
        <taxon>Ensete</taxon>
    </lineage>
</organism>
<dbReference type="EMBL" id="AMZH03008192">
    <property type="protein sequence ID" value="RRT59480.1"/>
    <property type="molecule type" value="Genomic_DNA"/>
</dbReference>
<dbReference type="AlphaFoldDB" id="A0A426Z663"/>
<evidence type="ECO:0000313" key="3">
    <source>
        <dbReference type="Proteomes" id="UP000287651"/>
    </source>
</evidence>